<dbReference type="PANTHER" id="PTHR43634:SF2">
    <property type="entry name" value="LOW CONDUCTANCE MECHANOSENSITIVE CHANNEL YNAI"/>
    <property type="match status" value="1"/>
</dbReference>
<organism evidence="13">
    <name type="scientific">Wolinella succinogenes (strain ATCC 29543 / DSM 1740 / CCUG 13145 / JCM 31913 / LMG 7466 / NCTC 11488 / FDC 602W)</name>
    <name type="common">Vibrio succinogenes</name>
    <dbReference type="NCBI Taxonomy" id="273121"/>
    <lineage>
        <taxon>Bacteria</taxon>
        <taxon>Pseudomonadati</taxon>
        <taxon>Campylobacterota</taxon>
        <taxon>Epsilonproteobacteria</taxon>
        <taxon>Campylobacterales</taxon>
        <taxon>Helicobacteraceae</taxon>
        <taxon>Wolinella</taxon>
    </lineage>
</organism>
<dbReference type="InterPro" id="IPR049142">
    <property type="entry name" value="MS_channel_1st"/>
</dbReference>
<evidence type="ECO:0000256" key="3">
    <source>
        <dbReference type="ARBA" id="ARBA00022475"/>
    </source>
</evidence>
<comment type="similarity">
    <text evidence="2">Belongs to the MscS (TC 1.A.23) family.</text>
</comment>
<evidence type="ECO:0000256" key="6">
    <source>
        <dbReference type="ARBA" id="ARBA00023136"/>
    </source>
</evidence>
<feature type="transmembrane region" description="Helical" evidence="7">
    <location>
        <begin position="242"/>
        <end position="263"/>
    </location>
</feature>
<dbReference type="Gene3D" id="2.30.30.60">
    <property type="match status" value="1"/>
</dbReference>
<dbReference type="PROSITE" id="PS01246">
    <property type="entry name" value="UPF0003"/>
    <property type="match status" value="1"/>
</dbReference>
<protein>
    <submittedName>
        <fullName evidence="12">Uncharacterized protein</fullName>
    </submittedName>
</protein>
<feature type="transmembrane region" description="Helical" evidence="7">
    <location>
        <begin position="397"/>
        <end position="415"/>
    </location>
</feature>
<feature type="domain" description="Mechanosensitive ion channel transmembrane helices 2/3" evidence="11">
    <location>
        <begin position="375"/>
        <end position="416"/>
    </location>
</feature>
<evidence type="ECO:0000313" key="13">
    <source>
        <dbReference type="Proteomes" id="UP000000422"/>
    </source>
</evidence>
<feature type="domain" description="Mechanosensitive ion channel MscS C-terminal" evidence="10">
    <location>
        <begin position="491"/>
        <end position="606"/>
    </location>
</feature>
<dbReference type="Pfam" id="PF00924">
    <property type="entry name" value="MS_channel_2nd"/>
    <property type="match status" value="1"/>
</dbReference>
<keyword evidence="3" id="KW-1003">Cell membrane</keyword>
<dbReference type="Gene3D" id="3.30.70.100">
    <property type="match status" value="1"/>
</dbReference>
<keyword evidence="5 7" id="KW-1133">Transmembrane helix</keyword>
<dbReference type="AlphaFoldDB" id="Q7MRW3"/>
<evidence type="ECO:0000313" key="12">
    <source>
        <dbReference type="EMBL" id="CAE10099.1"/>
    </source>
</evidence>
<dbReference type="PANTHER" id="PTHR43634">
    <property type="entry name" value="OW CONDUCTANCE MECHANOSENSITIVE CHANNEL"/>
    <property type="match status" value="1"/>
</dbReference>
<reference evidence="12 13" key="1">
    <citation type="journal article" date="2003" name="Proc. Natl. Acad. Sci. U.S.A.">
        <title>Complete genome sequence and analysis of Wolinella succinogenes.</title>
        <authorList>
            <person name="Baar C."/>
            <person name="Eppinger M."/>
            <person name="Raddatz G."/>
            <person name="Simon JM."/>
            <person name="Lanz C."/>
            <person name="Klimmek O."/>
            <person name="Nandakumar R."/>
            <person name="Gross R."/>
            <person name="Rosinus A."/>
            <person name="Keller H."/>
            <person name="Jagtap P."/>
            <person name="Linke B."/>
            <person name="Meyer F."/>
            <person name="Lederer H."/>
            <person name="Schuster S.C."/>
        </authorList>
    </citation>
    <scope>NUCLEOTIDE SEQUENCE [LARGE SCALE GENOMIC DNA]</scope>
    <source>
        <strain evidence="13">ATCC 29543 / DSM 1740 / CCUG 13145 / JCM 31913 / LMG 7466 / NCTC 11488 / FDC 602W</strain>
    </source>
</reference>
<dbReference type="InterPro" id="IPR023408">
    <property type="entry name" value="MscS_beta-dom_sf"/>
</dbReference>
<evidence type="ECO:0000256" key="2">
    <source>
        <dbReference type="ARBA" id="ARBA00008017"/>
    </source>
</evidence>
<dbReference type="SUPFAM" id="SSF82689">
    <property type="entry name" value="Mechanosensitive channel protein MscS (YggB), C-terminal domain"/>
    <property type="match status" value="1"/>
</dbReference>
<evidence type="ECO:0000259" key="10">
    <source>
        <dbReference type="Pfam" id="PF21082"/>
    </source>
</evidence>
<evidence type="ECO:0000256" key="5">
    <source>
        <dbReference type="ARBA" id="ARBA00022989"/>
    </source>
</evidence>
<dbReference type="HOGENOM" id="CLU_026710_0_0_7"/>
<dbReference type="Gene3D" id="1.10.287.1260">
    <property type="match status" value="1"/>
</dbReference>
<dbReference type="Proteomes" id="UP000000422">
    <property type="component" value="Chromosome"/>
</dbReference>
<name>Q7MRW3_WOLSU</name>
<dbReference type="SUPFAM" id="SSF82861">
    <property type="entry name" value="Mechanosensitive channel protein MscS (YggB), transmembrane region"/>
    <property type="match status" value="1"/>
</dbReference>
<accession>Q7MRW3</accession>
<feature type="transmembrane region" description="Helical" evidence="7">
    <location>
        <begin position="329"/>
        <end position="352"/>
    </location>
</feature>
<dbReference type="RefSeq" id="WP_011138893.1">
    <property type="nucleotide sequence ID" value="NC_005090.1"/>
</dbReference>
<sequence>MLRFLASLLLSLLLFPPLSLRAQEDTVDLFLIIQRIQTINEQLQVAKSRNLETNESAFSKEFQGVIERKLSLLEKIPMLLASHQESLRPQERNFQKEESELAIKIKTNDQMGYKKAVWRDKILLETIRADRLFLATLEDLEQKLKGFTSPHEIQTRLDESILALQSLPLEELKKALKEGGESPIDLEISQNLERLEGSLSTYLEVLEYLRANSALLVPNYLFSSLNLKGAIDFLNGKIPLSLWNLNLGKLLISGLILILFWSLRRLLAKGTFYLFVTLPTRMEQDASTKSHIITTITKPLSLLLFFYGFDVCLNVLYYPSPVPMLFSKWFGVLYIILFSWFSISVLEGYGTLWLTSLAKKNRDLFRKEVVNLALKILYFIVILIALLMILSRLGFDISALVASLGIGGLAVALAAKDILANFFASVMLLFDNSFSQGDWIECGGVEGTVVEIGLRRTTIRTFDNAMLFVPNSKLANESIRNWNRRQIGRRIKMSVGVTYDSPKEKLEACVHEIRAMLLAHPGIAKAEGESLGRHHSLALKRDIVSIDDLLGLKSNLLVYVDSFAPSSIDILIYCFSRSTVWAEWLATKENIILQIMEIIERHGLKFAFPSQSLYIESIPNDALERLKEPQHD</sequence>
<keyword evidence="4 7" id="KW-0812">Transmembrane</keyword>
<dbReference type="STRING" id="273121.WS0996"/>
<dbReference type="InterPro" id="IPR011014">
    <property type="entry name" value="MscS_channel_TM-2"/>
</dbReference>
<gene>
    <name evidence="12" type="ordered locus">WS0996</name>
</gene>
<dbReference type="eggNOG" id="COG0668">
    <property type="taxonomic scope" value="Bacteria"/>
</dbReference>
<dbReference type="InterPro" id="IPR006685">
    <property type="entry name" value="MscS_channel_2nd"/>
</dbReference>
<dbReference type="EMBL" id="BX571659">
    <property type="protein sequence ID" value="CAE10099.1"/>
    <property type="molecule type" value="Genomic_DNA"/>
</dbReference>
<keyword evidence="6 7" id="KW-0472">Membrane</keyword>
<feature type="chain" id="PRO_5004288387" evidence="8">
    <location>
        <begin position="23"/>
        <end position="632"/>
    </location>
</feature>
<feature type="domain" description="Mechanosensitive ion channel MscS" evidence="9">
    <location>
        <begin position="417"/>
        <end position="484"/>
    </location>
</feature>
<dbReference type="InterPro" id="IPR045042">
    <property type="entry name" value="YnaI-like"/>
</dbReference>
<dbReference type="GO" id="GO:0005886">
    <property type="term" value="C:plasma membrane"/>
    <property type="evidence" value="ECO:0007669"/>
    <property type="project" value="UniProtKB-SubCell"/>
</dbReference>
<feature type="transmembrane region" description="Helical" evidence="7">
    <location>
        <begin position="372"/>
        <end position="391"/>
    </location>
</feature>
<evidence type="ECO:0000259" key="9">
    <source>
        <dbReference type="Pfam" id="PF00924"/>
    </source>
</evidence>
<dbReference type="InterPro" id="IPR006686">
    <property type="entry name" value="MscS_channel_CS"/>
</dbReference>
<keyword evidence="8" id="KW-0732">Signal</keyword>
<dbReference type="SUPFAM" id="SSF50182">
    <property type="entry name" value="Sm-like ribonucleoproteins"/>
    <property type="match status" value="1"/>
</dbReference>
<evidence type="ECO:0000259" key="11">
    <source>
        <dbReference type="Pfam" id="PF21088"/>
    </source>
</evidence>
<dbReference type="Pfam" id="PF21088">
    <property type="entry name" value="MS_channel_1st"/>
    <property type="match status" value="1"/>
</dbReference>
<proteinExistence type="inferred from homology"/>
<dbReference type="Pfam" id="PF21082">
    <property type="entry name" value="MS_channel_3rd"/>
    <property type="match status" value="1"/>
</dbReference>
<dbReference type="InterPro" id="IPR049278">
    <property type="entry name" value="MS_channel_C"/>
</dbReference>
<dbReference type="GO" id="GO:0008381">
    <property type="term" value="F:mechanosensitive monoatomic ion channel activity"/>
    <property type="evidence" value="ECO:0007669"/>
    <property type="project" value="UniProtKB-ARBA"/>
</dbReference>
<dbReference type="InterPro" id="IPR010920">
    <property type="entry name" value="LSM_dom_sf"/>
</dbReference>
<comment type="subcellular location">
    <subcellularLocation>
        <location evidence="1">Cell membrane</location>
        <topology evidence="1">Multi-pass membrane protein</topology>
    </subcellularLocation>
</comment>
<dbReference type="KEGG" id="wsu:WS0996"/>
<feature type="transmembrane region" description="Helical" evidence="7">
    <location>
        <begin position="299"/>
        <end position="317"/>
    </location>
</feature>
<evidence type="ECO:0000256" key="4">
    <source>
        <dbReference type="ARBA" id="ARBA00022692"/>
    </source>
</evidence>
<evidence type="ECO:0000256" key="7">
    <source>
        <dbReference type="SAM" id="Phobius"/>
    </source>
</evidence>
<evidence type="ECO:0000256" key="8">
    <source>
        <dbReference type="SAM" id="SignalP"/>
    </source>
</evidence>
<feature type="signal peptide" evidence="8">
    <location>
        <begin position="1"/>
        <end position="22"/>
    </location>
</feature>
<evidence type="ECO:0000256" key="1">
    <source>
        <dbReference type="ARBA" id="ARBA00004651"/>
    </source>
</evidence>
<keyword evidence="13" id="KW-1185">Reference proteome</keyword>
<dbReference type="InterPro" id="IPR011066">
    <property type="entry name" value="MscS_channel_C_sf"/>
</dbReference>